<dbReference type="PATRIC" id="fig|1335048.3.peg.3438"/>
<protein>
    <submittedName>
        <fullName evidence="2">Insertion sequence transposase protein</fullName>
    </submittedName>
</protein>
<dbReference type="STRING" id="1335048.AKL17_3310"/>
<evidence type="ECO:0000259" key="1">
    <source>
        <dbReference type="Pfam" id="PF03050"/>
    </source>
</evidence>
<dbReference type="EMBL" id="CP012661">
    <property type="protein sequence ID" value="AMY70542.1"/>
    <property type="molecule type" value="Genomic_DNA"/>
</dbReference>
<name>A0A159Z5K0_9RHOB</name>
<sequence>MPIINHMKAHLRGADRIFVDETRAPVLDPGRKATKSGFFWAVVSDDRGHGGADPPIVLFHYAPAGAKNIR</sequence>
<geneLocation type="plasmid" evidence="3">
    <name>pcai42C</name>
</geneLocation>
<proteinExistence type="predicted"/>
<dbReference type="Proteomes" id="UP000076128">
    <property type="component" value="Plasmid pcai42C"/>
</dbReference>
<evidence type="ECO:0000313" key="2">
    <source>
        <dbReference type="EMBL" id="AMY70542.1"/>
    </source>
</evidence>
<geneLocation type="plasmid" evidence="4">
    <name>cai42_Plasmidc</name>
</geneLocation>
<evidence type="ECO:0000313" key="4">
    <source>
        <dbReference type="Proteomes" id="UP000076128"/>
    </source>
</evidence>
<dbReference type="Pfam" id="PF03050">
    <property type="entry name" value="DDE_Tnp_IS66"/>
    <property type="match status" value="1"/>
</dbReference>
<dbReference type="InterPro" id="IPR052344">
    <property type="entry name" value="Transposase-related"/>
</dbReference>
<organism evidence="2 4">
    <name type="scientific">Frigidibacter mobilis</name>
    <dbReference type="NCBI Taxonomy" id="1335048"/>
    <lineage>
        <taxon>Bacteria</taxon>
        <taxon>Pseudomonadati</taxon>
        <taxon>Pseudomonadota</taxon>
        <taxon>Alphaproteobacteria</taxon>
        <taxon>Rhodobacterales</taxon>
        <taxon>Paracoccaceae</taxon>
        <taxon>Frigidibacter</taxon>
    </lineage>
</organism>
<dbReference type="KEGG" id="daa:AKL17_3p0144"/>
<keyword evidence="4" id="KW-1185">Reference proteome</keyword>
<dbReference type="EMBL" id="CP012664">
    <property type="protein sequence ID" value="AMY72300.1"/>
    <property type="molecule type" value="Genomic_DNA"/>
</dbReference>
<dbReference type="PANTHER" id="PTHR33678:SF1">
    <property type="entry name" value="BLL1576 PROTEIN"/>
    <property type="match status" value="1"/>
</dbReference>
<keyword evidence="3" id="KW-0614">Plasmid</keyword>
<accession>A0A159Z5K0</accession>
<dbReference type="AlphaFoldDB" id="A0A159Z5K0"/>
<dbReference type="InterPro" id="IPR004291">
    <property type="entry name" value="Transposase_IS66_central"/>
</dbReference>
<dbReference type="PANTHER" id="PTHR33678">
    <property type="entry name" value="BLL1576 PROTEIN"/>
    <property type="match status" value="1"/>
</dbReference>
<gene>
    <name evidence="2" type="ORF">AKL17_3310</name>
    <name evidence="3" type="ORF">AKL17_3p0144</name>
</gene>
<evidence type="ECO:0000313" key="3">
    <source>
        <dbReference type="EMBL" id="AMY72300.1"/>
    </source>
</evidence>
<reference evidence="2 4" key="1">
    <citation type="submission" date="2015-09" db="EMBL/GenBank/DDBJ databases">
        <title>Complete genome sequence of Defluviimonas alba cai42t isolated from an oilfield in Xinjiang.</title>
        <authorList>
            <person name="Geng S."/>
            <person name="Pan X."/>
            <person name="Wu X."/>
        </authorList>
    </citation>
    <scope>NUCLEOTIDE SEQUENCE [LARGE SCALE GENOMIC DNA]</scope>
    <source>
        <strain evidence="2">Cai42</strain>
        <strain evidence="4">cai42</strain>
        <plasmid evidence="4">cai42_Plasmidc</plasmid>
        <plasmid evidence="3">pcai42C</plasmid>
    </source>
</reference>
<dbReference type="KEGG" id="daa:AKL17_3310"/>
<dbReference type="Proteomes" id="UP000076128">
    <property type="component" value="Chromosome"/>
</dbReference>
<feature type="domain" description="Transposase IS66 central" evidence="1">
    <location>
        <begin position="2"/>
        <end position="64"/>
    </location>
</feature>